<reference evidence="3" key="1">
    <citation type="journal article" date="2019" name="Int. J. Syst. Evol. Microbiol.">
        <title>The Global Catalogue of Microorganisms (GCM) 10K type strain sequencing project: providing services to taxonomists for standard genome sequencing and annotation.</title>
        <authorList>
            <consortium name="The Broad Institute Genomics Platform"/>
            <consortium name="The Broad Institute Genome Sequencing Center for Infectious Disease"/>
            <person name="Wu L."/>
            <person name="Ma J."/>
        </authorList>
    </citation>
    <scope>NUCLEOTIDE SEQUENCE [LARGE SCALE GENOMIC DNA]</scope>
    <source>
        <strain evidence="3">JCM 14560</strain>
    </source>
</reference>
<organism evidence="2 3">
    <name type="scientific">Kitasatospora kazusensis</name>
    <dbReference type="NCBI Taxonomy" id="407974"/>
    <lineage>
        <taxon>Bacteria</taxon>
        <taxon>Bacillati</taxon>
        <taxon>Actinomycetota</taxon>
        <taxon>Actinomycetes</taxon>
        <taxon>Kitasatosporales</taxon>
        <taxon>Streptomycetaceae</taxon>
        <taxon>Kitasatospora</taxon>
    </lineage>
</organism>
<accession>A0ABP5LC58</accession>
<feature type="region of interest" description="Disordered" evidence="1">
    <location>
        <begin position="1"/>
        <end position="24"/>
    </location>
</feature>
<evidence type="ECO:0000313" key="3">
    <source>
        <dbReference type="Proteomes" id="UP001422759"/>
    </source>
</evidence>
<protein>
    <submittedName>
        <fullName evidence="2">Uncharacterized protein</fullName>
    </submittedName>
</protein>
<keyword evidence="3" id="KW-1185">Reference proteome</keyword>
<evidence type="ECO:0000256" key="1">
    <source>
        <dbReference type="SAM" id="MobiDB-lite"/>
    </source>
</evidence>
<evidence type="ECO:0000313" key="2">
    <source>
        <dbReference type="EMBL" id="GAA2143913.1"/>
    </source>
</evidence>
<dbReference type="Proteomes" id="UP001422759">
    <property type="component" value="Unassembled WGS sequence"/>
</dbReference>
<dbReference type="EMBL" id="BAAANT010000015">
    <property type="protein sequence ID" value="GAA2143913.1"/>
    <property type="molecule type" value="Genomic_DNA"/>
</dbReference>
<comment type="caution">
    <text evidence="2">The sequence shown here is derived from an EMBL/GenBank/DDBJ whole genome shotgun (WGS) entry which is preliminary data.</text>
</comment>
<proteinExistence type="predicted"/>
<gene>
    <name evidence="2" type="ORF">GCM10009760_30820</name>
</gene>
<name>A0ABP5LC58_9ACTN</name>
<sequence length="87" mass="9614">MVRRPAGVGDGQHHRVGAPRGEWAEPVRVSDKRLREDIGQENLPGSGTPWRGVGARATGLWRERGVPHIDAQLFRFLLGKLRGRAGK</sequence>